<evidence type="ECO:0000313" key="2">
    <source>
        <dbReference type="EMBL" id="KAG5347301.1"/>
    </source>
</evidence>
<dbReference type="InterPro" id="IPR036397">
    <property type="entry name" value="RNaseH_sf"/>
</dbReference>
<sequence>MFIVPIESRDAQILLPLIRKYITLGSIIHTHICTSVCHCIHLGELGYKRDRVMISKQCLEMFQRNPDEFLRRFITVDKTWIHYFTPETKEQSKQWTSPSESAPKKAKVHLTKKKVLFHQDNARVHMCPAPMAKFNEFCYELLPHPAYSPDLAPCDYFLFPNLRSTTINSTFFVFNKQFYRQMFGIPMDSPLSLIVSDTVMQDLESCSLKRLSMTPFFLWKICGCHCFDTLVMILLEFLDVCLIKKGNSVIFLLSQKIGTIINLIDRILLLSHPSFYYNNFDNIIKILLNNGYSHTKNNNFSQYLSFAIYLTKLRISLTMFLYTWHTEVLISEIILLRYKKYSLPALFHSNMVYKINCSDFDWDNVKRLEEKILNKRLLSEMIYIKKQKRGLNL</sequence>
<dbReference type="EMBL" id="JAANIC010000943">
    <property type="protein sequence ID" value="KAG5347301.1"/>
    <property type="molecule type" value="Genomic_DNA"/>
</dbReference>
<dbReference type="InterPro" id="IPR058912">
    <property type="entry name" value="HTH_animal"/>
</dbReference>
<dbReference type="Pfam" id="PF26215">
    <property type="entry name" value="HTH_animal"/>
    <property type="match status" value="1"/>
</dbReference>
<gene>
    <name evidence="2" type="primary">Setmar_140</name>
    <name evidence="2" type="ORF">G6Z76_0001581</name>
</gene>
<name>A0A836GPZ1_9HYME</name>
<keyword evidence="2" id="KW-0489">Methyltransferase</keyword>
<reference evidence="2" key="1">
    <citation type="submission" date="2020-03" db="EMBL/GenBank/DDBJ databases">
        <title>Relaxed selection underlies rapid genomic changes in the transitions from sociality to social parasitism in ants.</title>
        <authorList>
            <person name="Bi X."/>
        </authorList>
    </citation>
    <scope>NUCLEOTIDE SEQUENCE</scope>
    <source>
        <strain evidence="2">BGI-DK2014a</strain>
        <tissue evidence="2">Whole body</tissue>
    </source>
</reference>
<dbReference type="Gene3D" id="3.30.420.10">
    <property type="entry name" value="Ribonuclease H-like superfamily/Ribonuclease H"/>
    <property type="match status" value="2"/>
</dbReference>
<dbReference type="PANTHER" id="PTHR46060">
    <property type="entry name" value="MARINER MOS1 TRANSPOSASE-LIKE PROTEIN"/>
    <property type="match status" value="1"/>
</dbReference>
<dbReference type="GO" id="GO:0003676">
    <property type="term" value="F:nucleic acid binding"/>
    <property type="evidence" value="ECO:0007669"/>
    <property type="project" value="InterPro"/>
</dbReference>
<dbReference type="InterPro" id="IPR052709">
    <property type="entry name" value="Transposase-MT_Hybrid"/>
</dbReference>
<comment type="caution">
    <text evidence="2">The sequence shown here is derived from an EMBL/GenBank/DDBJ whole genome shotgun (WGS) entry which is preliminary data.</text>
</comment>
<feature type="domain" description="Helix-turn-helix" evidence="1">
    <location>
        <begin position="254"/>
        <end position="294"/>
    </location>
</feature>
<dbReference type="PANTHER" id="PTHR46060:SF1">
    <property type="entry name" value="MARINER MOS1 TRANSPOSASE-LIKE PROTEIN"/>
    <property type="match status" value="1"/>
</dbReference>
<feature type="non-terminal residue" evidence="2">
    <location>
        <position position="1"/>
    </location>
</feature>
<dbReference type="Proteomes" id="UP000669903">
    <property type="component" value="Unassembled WGS sequence"/>
</dbReference>
<proteinExistence type="predicted"/>
<accession>A0A836GPZ1</accession>
<dbReference type="GO" id="GO:0032259">
    <property type="term" value="P:methylation"/>
    <property type="evidence" value="ECO:0007669"/>
    <property type="project" value="UniProtKB-KW"/>
</dbReference>
<protein>
    <submittedName>
        <fullName evidence="2">SETMR methyltransferase</fullName>
    </submittedName>
</protein>
<dbReference type="GO" id="GO:0008168">
    <property type="term" value="F:methyltransferase activity"/>
    <property type="evidence" value="ECO:0007669"/>
    <property type="project" value="UniProtKB-KW"/>
</dbReference>
<organism evidence="2 3">
    <name type="scientific">Acromyrmex charruanus</name>
    <dbReference type="NCBI Taxonomy" id="2715315"/>
    <lineage>
        <taxon>Eukaryota</taxon>
        <taxon>Metazoa</taxon>
        <taxon>Ecdysozoa</taxon>
        <taxon>Arthropoda</taxon>
        <taxon>Hexapoda</taxon>
        <taxon>Insecta</taxon>
        <taxon>Pterygota</taxon>
        <taxon>Neoptera</taxon>
        <taxon>Endopterygota</taxon>
        <taxon>Hymenoptera</taxon>
        <taxon>Apocrita</taxon>
        <taxon>Aculeata</taxon>
        <taxon>Formicoidea</taxon>
        <taxon>Formicidae</taxon>
        <taxon>Myrmicinae</taxon>
        <taxon>Acromyrmex</taxon>
    </lineage>
</organism>
<dbReference type="AlphaFoldDB" id="A0A836GPZ1"/>
<evidence type="ECO:0000313" key="3">
    <source>
        <dbReference type="Proteomes" id="UP000669903"/>
    </source>
</evidence>
<evidence type="ECO:0000259" key="1">
    <source>
        <dbReference type="Pfam" id="PF26215"/>
    </source>
</evidence>
<feature type="non-terminal residue" evidence="2">
    <location>
        <position position="393"/>
    </location>
</feature>
<keyword evidence="3" id="KW-1185">Reference proteome</keyword>
<keyword evidence="2" id="KW-0808">Transferase</keyword>